<keyword evidence="1" id="KW-1133">Transmembrane helix</keyword>
<feature type="transmembrane region" description="Helical" evidence="1">
    <location>
        <begin position="150"/>
        <end position="167"/>
    </location>
</feature>
<dbReference type="AlphaFoldDB" id="A0A2X2RBY0"/>
<evidence type="ECO:0008006" key="4">
    <source>
        <dbReference type="Google" id="ProtNLM"/>
    </source>
</evidence>
<protein>
    <recommendedName>
        <fullName evidence="4">Lipoprotein</fullName>
    </recommendedName>
</protein>
<evidence type="ECO:0000313" key="2">
    <source>
        <dbReference type="EMBL" id="SQA77912.1"/>
    </source>
</evidence>
<keyword evidence="1" id="KW-0812">Transmembrane</keyword>
<keyword evidence="1" id="KW-0472">Membrane</keyword>
<accession>A0A2X2RBY0</accession>
<dbReference type="Proteomes" id="UP000249891">
    <property type="component" value="Unassembled WGS sequence"/>
</dbReference>
<evidence type="ECO:0000313" key="3">
    <source>
        <dbReference type="Proteomes" id="UP000249891"/>
    </source>
</evidence>
<reference evidence="2 3" key="1">
    <citation type="submission" date="2018-06" db="EMBL/GenBank/DDBJ databases">
        <authorList>
            <consortium name="Pathogen Informatics"/>
            <person name="Doyle S."/>
        </authorList>
    </citation>
    <scope>NUCLEOTIDE SEQUENCE [LARGE SCALE GENOMIC DNA]</scope>
    <source>
        <strain evidence="2 3">NCTC11546</strain>
    </source>
</reference>
<dbReference type="RefSeq" id="WP_128091262.1">
    <property type="nucleotide sequence ID" value="NZ_UARG01000017.1"/>
</dbReference>
<proteinExistence type="predicted"/>
<gene>
    <name evidence="2" type="ORF">NCTC11546_01137</name>
</gene>
<name>A0A2X2RBY0_CAPOC</name>
<dbReference type="EMBL" id="UARG01000017">
    <property type="protein sequence ID" value="SQA77912.1"/>
    <property type="molecule type" value="Genomic_DNA"/>
</dbReference>
<sequence>MKRVLLSMLLLLSVIGCRTKKVETYTQRQVQKEHFITNKDSSQLFVQESYKSEWSDLSATSFEIELENDKDSLGNAKELTYTHTRDGNSETIRVRNGKVKIKAIRAHSKSLQQADTTLYKQSYASAQTEVRKHEIQQAEQIQKHTQSTPLRYVLWLLLLVVLAYVYWRYERFKQKI</sequence>
<evidence type="ECO:0000256" key="1">
    <source>
        <dbReference type="SAM" id="Phobius"/>
    </source>
</evidence>
<dbReference type="PROSITE" id="PS51257">
    <property type="entry name" value="PROKAR_LIPOPROTEIN"/>
    <property type="match status" value="1"/>
</dbReference>
<organism evidence="2 3">
    <name type="scientific">Capnocytophaga ochracea</name>
    <dbReference type="NCBI Taxonomy" id="1018"/>
    <lineage>
        <taxon>Bacteria</taxon>
        <taxon>Pseudomonadati</taxon>
        <taxon>Bacteroidota</taxon>
        <taxon>Flavobacteriia</taxon>
        <taxon>Flavobacteriales</taxon>
        <taxon>Flavobacteriaceae</taxon>
        <taxon>Capnocytophaga</taxon>
    </lineage>
</organism>